<evidence type="ECO:0000313" key="2">
    <source>
        <dbReference type="EMBL" id="WIM93980.1"/>
    </source>
</evidence>
<keyword evidence="3" id="KW-1185">Reference proteome</keyword>
<protein>
    <submittedName>
        <fullName evidence="2">Uncharacterized protein</fullName>
    </submittedName>
</protein>
<evidence type="ECO:0000256" key="1">
    <source>
        <dbReference type="SAM" id="SignalP"/>
    </source>
</evidence>
<dbReference type="RefSeq" id="WP_284915183.1">
    <property type="nucleotide sequence ID" value="NZ_CP126980.1"/>
</dbReference>
<dbReference type="Proteomes" id="UP001240150">
    <property type="component" value="Chromosome"/>
</dbReference>
<dbReference type="PANTHER" id="PTHR47197:SF3">
    <property type="entry name" value="DIHYDRO-HEME D1 DEHYDROGENASE"/>
    <property type="match status" value="1"/>
</dbReference>
<dbReference type="PANTHER" id="PTHR47197">
    <property type="entry name" value="PROTEIN NIRF"/>
    <property type="match status" value="1"/>
</dbReference>
<name>A0ABY8WAN6_9ACTN</name>
<organism evidence="2 3">
    <name type="scientific">Actinoplanes oblitus</name>
    <dbReference type="NCBI Taxonomy" id="3040509"/>
    <lineage>
        <taxon>Bacteria</taxon>
        <taxon>Bacillati</taxon>
        <taxon>Actinomycetota</taxon>
        <taxon>Actinomycetes</taxon>
        <taxon>Micromonosporales</taxon>
        <taxon>Micromonosporaceae</taxon>
        <taxon>Actinoplanes</taxon>
    </lineage>
</organism>
<feature type="chain" id="PRO_5045505482" evidence="1">
    <location>
        <begin position="22"/>
        <end position="353"/>
    </location>
</feature>
<accession>A0ABY8WAN6</accession>
<keyword evidence="1" id="KW-0732">Signal</keyword>
<dbReference type="EMBL" id="CP126980">
    <property type="protein sequence ID" value="WIM93980.1"/>
    <property type="molecule type" value="Genomic_DNA"/>
</dbReference>
<sequence>MRKSRTFAVFGVALVTGLAGAAITPAVAVAAPAPTVTTLPFSDPSDVVSTGTRVFVSGGSESKQIVVTDAAGTVTGTVDGLDGPTDLQLSNDRRTLYVALRPAGKIAAVDTGSLALTATFDIGAGTCPSSLAYTGRYLWFGYGCDTWTGDIGRIDLGRRPTVATKGLADAAFYTAPLLASATGNTRVLLAGERQLSPSIDIAYAVGAGGELTRISATTPENSGANGQGLALDPGGTTAFAAGGAPYHVQSYPVEDMRKTGTAYETGPYPNAVAVSRDGTRVAGGVYAPYDPDVFVFDLNGTPVTRFELGGSDHTLVSGALAWAPNGRRLYAVSDDGLPNGAPAQLHVLPIPAA</sequence>
<proteinExistence type="predicted"/>
<dbReference type="InterPro" id="IPR015943">
    <property type="entry name" value="WD40/YVTN_repeat-like_dom_sf"/>
</dbReference>
<evidence type="ECO:0000313" key="3">
    <source>
        <dbReference type="Proteomes" id="UP001240150"/>
    </source>
</evidence>
<reference evidence="2 3" key="1">
    <citation type="submission" date="2023-06" db="EMBL/GenBank/DDBJ databases">
        <authorList>
            <person name="Yushchuk O."/>
            <person name="Binda E."/>
            <person name="Ruckert-Reed C."/>
            <person name="Fedorenko V."/>
            <person name="Kalinowski J."/>
            <person name="Marinelli F."/>
        </authorList>
    </citation>
    <scope>NUCLEOTIDE SEQUENCE [LARGE SCALE GENOMIC DNA]</scope>
    <source>
        <strain evidence="2 3">NRRL 3884</strain>
    </source>
</reference>
<dbReference type="Gene3D" id="2.130.10.10">
    <property type="entry name" value="YVTN repeat-like/Quinoprotein amine dehydrogenase"/>
    <property type="match status" value="2"/>
</dbReference>
<dbReference type="InterPro" id="IPR051200">
    <property type="entry name" value="Host-pathogen_enzymatic-act"/>
</dbReference>
<gene>
    <name evidence="2" type="ORF">ACTOB_005978</name>
</gene>
<feature type="signal peptide" evidence="1">
    <location>
        <begin position="1"/>
        <end position="21"/>
    </location>
</feature>
<dbReference type="SUPFAM" id="SSF75011">
    <property type="entry name" value="3-carboxy-cis,cis-mucoante lactonizing enzyme"/>
    <property type="match status" value="1"/>
</dbReference>